<proteinExistence type="predicted"/>
<dbReference type="PANTHER" id="PTHR44086">
    <property type="entry name" value="THIOSULFATE SULFURTRANSFERASE RDL2, MITOCHONDRIAL-RELATED"/>
    <property type="match status" value="1"/>
</dbReference>
<dbReference type="SUPFAM" id="SSF52821">
    <property type="entry name" value="Rhodanese/Cell cycle control phosphatase"/>
    <property type="match status" value="1"/>
</dbReference>
<feature type="domain" description="Rhodanese" evidence="1">
    <location>
        <begin position="78"/>
        <end position="180"/>
    </location>
</feature>
<accession>A0A1L8DUC5</accession>
<dbReference type="SMART" id="SM00450">
    <property type="entry name" value="RHOD"/>
    <property type="match status" value="1"/>
</dbReference>
<protein>
    <submittedName>
        <fullName evidence="2">Putative heat shock protein</fullName>
    </submittedName>
</protein>
<dbReference type="PROSITE" id="PS50206">
    <property type="entry name" value="RHODANESE_3"/>
    <property type="match status" value="1"/>
</dbReference>
<evidence type="ECO:0000259" key="1">
    <source>
        <dbReference type="PROSITE" id="PS50206"/>
    </source>
</evidence>
<dbReference type="Gene3D" id="3.40.250.10">
    <property type="entry name" value="Rhodanese-like domain"/>
    <property type="match status" value="1"/>
</dbReference>
<organism evidence="2">
    <name type="scientific">Nyssomyia neivai</name>
    <dbReference type="NCBI Taxonomy" id="330878"/>
    <lineage>
        <taxon>Eukaryota</taxon>
        <taxon>Metazoa</taxon>
        <taxon>Ecdysozoa</taxon>
        <taxon>Arthropoda</taxon>
        <taxon>Hexapoda</taxon>
        <taxon>Insecta</taxon>
        <taxon>Pterygota</taxon>
        <taxon>Neoptera</taxon>
        <taxon>Endopterygota</taxon>
        <taxon>Diptera</taxon>
        <taxon>Nematocera</taxon>
        <taxon>Psychodoidea</taxon>
        <taxon>Psychodidae</taxon>
        <taxon>Nyssomyia</taxon>
    </lineage>
</organism>
<dbReference type="InterPro" id="IPR036873">
    <property type="entry name" value="Rhodanese-like_dom_sf"/>
</dbReference>
<dbReference type="AlphaFoldDB" id="A0A1L8DUC5"/>
<dbReference type="PANTHER" id="PTHR44086:SF10">
    <property type="entry name" value="THIOSULFATE SULFURTRANSFERASE_RHODANESE-LIKE DOMAIN-CONTAINING PROTEIN 3"/>
    <property type="match status" value="1"/>
</dbReference>
<dbReference type="CDD" id="cd01519">
    <property type="entry name" value="RHOD_HSP67B2"/>
    <property type="match status" value="1"/>
</dbReference>
<name>A0A1L8DUC5_9DIPT</name>
<keyword evidence="2" id="KW-0346">Stress response</keyword>
<dbReference type="EMBL" id="GFDF01004078">
    <property type="protein sequence ID" value="JAV10006.1"/>
    <property type="molecule type" value="Transcribed_RNA"/>
</dbReference>
<evidence type="ECO:0000313" key="2">
    <source>
        <dbReference type="EMBL" id="JAV10006.1"/>
    </source>
</evidence>
<dbReference type="Pfam" id="PF00581">
    <property type="entry name" value="Rhodanese"/>
    <property type="match status" value="1"/>
</dbReference>
<reference evidence="2" key="1">
    <citation type="submission" date="2016-12" db="EMBL/GenBank/DDBJ databases">
        <title>An insight into the sialome and mialome of the sand fly, Nyssomyia neivai.</title>
        <authorList>
            <person name="Sebastian V."/>
            <person name="Goulart T.M."/>
            <person name="Oliveira W."/>
            <person name="Calvo E."/>
            <person name="Oliveira L.F."/>
            <person name="Pinto M.C."/>
            <person name="Rosselino A.M."/>
            <person name="Ribeiro J.M."/>
        </authorList>
    </citation>
    <scope>NUCLEOTIDE SEQUENCE</scope>
</reference>
<dbReference type="InterPro" id="IPR001763">
    <property type="entry name" value="Rhodanese-like_dom"/>
</dbReference>
<sequence length="180" mass="19819">MLNIVMRRCGGCTHVIRGTLGAAVRSVSTSSQRNMGIFPRAHQSVLLPTGSCSSVGIRKFSSESMKIATYEEVKQLCDHPEKLLIDVREPNELLETGSIPTSINIPLNSVEESLKMSNEDFKAKYGRDKPSKEQEVIFHCRLGGRAGKAHDIAVALGFANAKNYKGSWAEWSEKEGLPQK</sequence>